<dbReference type="InterPro" id="IPR023997">
    <property type="entry name" value="TonB-dep_OMP_SusC/RagA_CS"/>
</dbReference>
<keyword evidence="3 8" id="KW-1134">Transmembrane beta strand</keyword>
<dbReference type="Pfam" id="PF07715">
    <property type="entry name" value="Plug"/>
    <property type="match status" value="1"/>
</dbReference>
<feature type="chain" id="PRO_5046718062" evidence="10">
    <location>
        <begin position="24"/>
        <end position="1016"/>
    </location>
</feature>
<dbReference type="Pfam" id="PF13715">
    <property type="entry name" value="CarbopepD_reg_2"/>
    <property type="match status" value="1"/>
</dbReference>
<evidence type="ECO:0000313" key="14">
    <source>
        <dbReference type="Proteomes" id="UP000718451"/>
    </source>
</evidence>
<evidence type="ECO:0000256" key="5">
    <source>
        <dbReference type="ARBA" id="ARBA00023077"/>
    </source>
</evidence>
<keyword evidence="7 8" id="KW-0998">Cell outer membrane</keyword>
<keyword evidence="13" id="KW-0675">Receptor</keyword>
<accession>A0ABX1GNT0</accession>
<dbReference type="Gene3D" id="2.60.40.1120">
    <property type="entry name" value="Carboxypeptidase-like, regulatory domain"/>
    <property type="match status" value="1"/>
</dbReference>
<dbReference type="Gene3D" id="2.170.130.10">
    <property type="entry name" value="TonB-dependent receptor, plug domain"/>
    <property type="match status" value="1"/>
</dbReference>
<evidence type="ECO:0000256" key="9">
    <source>
        <dbReference type="RuleBase" id="RU003357"/>
    </source>
</evidence>
<dbReference type="NCBIfam" id="TIGR04056">
    <property type="entry name" value="OMP_RagA_SusC"/>
    <property type="match status" value="1"/>
</dbReference>
<evidence type="ECO:0000256" key="1">
    <source>
        <dbReference type="ARBA" id="ARBA00004571"/>
    </source>
</evidence>
<keyword evidence="10" id="KW-0732">Signal</keyword>
<dbReference type="Pfam" id="PF00593">
    <property type="entry name" value="TonB_dep_Rec_b-barrel"/>
    <property type="match status" value="1"/>
</dbReference>
<dbReference type="Gene3D" id="2.40.170.20">
    <property type="entry name" value="TonB-dependent receptor, beta-barrel domain"/>
    <property type="match status" value="1"/>
</dbReference>
<evidence type="ECO:0000256" key="2">
    <source>
        <dbReference type="ARBA" id="ARBA00022448"/>
    </source>
</evidence>
<keyword evidence="14" id="KW-1185">Reference proteome</keyword>
<dbReference type="InterPro" id="IPR000531">
    <property type="entry name" value="Beta-barrel_TonB"/>
</dbReference>
<keyword evidence="4 8" id="KW-0812">Transmembrane</keyword>
<dbReference type="InterPro" id="IPR012910">
    <property type="entry name" value="Plug_dom"/>
</dbReference>
<dbReference type="InterPro" id="IPR023996">
    <property type="entry name" value="TonB-dep_OMP_SusC/RagA"/>
</dbReference>
<organism evidence="13 14">
    <name type="scientific">Croceivirga thetidis</name>
    <dbReference type="NCBI Taxonomy" id="2721623"/>
    <lineage>
        <taxon>Bacteria</taxon>
        <taxon>Pseudomonadati</taxon>
        <taxon>Bacteroidota</taxon>
        <taxon>Flavobacteriia</taxon>
        <taxon>Flavobacteriales</taxon>
        <taxon>Flavobacteriaceae</taxon>
        <taxon>Croceivirga</taxon>
    </lineage>
</organism>
<keyword evidence="5 9" id="KW-0798">TonB box</keyword>
<feature type="domain" description="TonB-dependent receptor-like beta-barrel" evidence="11">
    <location>
        <begin position="427"/>
        <end position="881"/>
    </location>
</feature>
<name>A0ABX1GNT0_9FLAO</name>
<keyword evidence="2 8" id="KW-0813">Transport</keyword>
<evidence type="ECO:0000256" key="7">
    <source>
        <dbReference type="ARBA" id="ARBA00023237"/>
    </source>
</evidence>
<evidence type="ECO:0000259" key="12">
    <source>
        <dbReference type="Pfam" id="PF07715"/>
    </source>
</evidence>
<evidence type="ECO:0000256" key="10">
    <source>
        <dbReference type="SAM" id="SignalP"/>
    </source>
</evidence>
<dbReference type="Proteomes" id="UP000718451">
    <property type="component" value="Unassembled WGS sequence"/>
</dbReference>
<protein>
    <submittedName>
        <fullName evidence="13">TonB-dependent receptor</fullName>
    </submittedName>
</protein>
<dbReference type="SUPFAM" id="SSF49464">
    <property type="entry name" value="Carboxypeptidase regulatory domain-like"/>
    <property type="match status" value="1"/>
</dbReference>
<evidence type="ECO:0000256" key="3">
    <source>
        <dbReference type="ARBA" id="ARBA00022452"/>
    </source>
</evidence>
<dbReference type="RefSeq" id="WP_168550980.1">
    <property type="nucleotide sequence ID" value="NZ_JAAWWL010000001.1"/>
</dbReference>
<evidence type="ECO:0000256" key="8">
    <source>
        <dbReference type="PROSITE-ProRule" id="PRU01360"/>
    </source>
</evidence>
<dbReference type="NCBIfam" id="TIGR04057">
    <property type="entry name" value="SusC_RagA_signa"/>
    <property type="match status" value="1"/>
</dbReference>
<dbReference type="InterPro" id="IPR036942">
    <property type="entry name" value="Beta-barrel_TonB_sf"/>
</dbReference>
<dbReference type="InterPro" id="IPR039426">
    <property type="entry name" value="TonB-dep_rcpt-like"/>
</dbReference>
<comment type="subcellular location">
    <subcellularLocation>
        <location evidence="1 8">Cell outer membrane</location>
        <topology evidence="1 8">Multi-pass membrane protein</topology>
    </subcellularLocation>
</comment>
<dbReference type="SUPFAM" id="SSF56935">
    <property type="entry name" value="Porins"/>
    <property type="match status" value="1"/>
</dbReference>
<dbReference type="InterPro" id="IPR037066">
    <property type="entry name" value="Plug_dom_sf"/>
</dbReference>
<comment type="similarity">
    <text evidence="8 9">Belongs to the TonB-dependent receptor family.</text>
</comment>
<evidence type="ECO:0000313" key="13">
    <source>
        <dbReference type="EMBL" id="NKI30746.1"/>
    </source>
</evidence>
<feature type="signal peptide" evidence="10">
    <location>
        <begin position="1"/>
        <end position="23"/>
    </location>
</feature>
<reference evidence="13 14" key="1">
    <citation type="submission" date="2020-04" db="EMBL/GenBank/DDBJ databases">
        <authorList>
            <person name="Yoon J."/>
        </authorList>
    </citation>
    <scope>NUCLEOTIDE SEQUENCE [LARGE SCALE GENOMIC DNA]</scope>
    <source>
        <strain evidence="13 14">DJ-13</strain>
    </source>
</reference>
<evidence type="ECO:0000256" key="6">
    <source>
        <dbReference type="ARBA" id="ARBA00023136"/>
    </source>
</evidence>
<dbReference type="InterPro" id="IPR008969">
    <property type="entry name" value="CarboxyPept-like_regulatory"/>
</dbReference>
<evidence type="ECO:0000259" key="11">
    <source>
        <dbReference type="Pfam" id="PF00593"/>
    </source>
</evidence>
<dbReference type="EMBL" id="JAAWWL010000001">
    <property type="protein sequence ID" value="NKI30746.1"/>
    <property type="molecule type" value="Genomic_DNA"/>
</dbReference>
<gene>
    <name evidence="13" type="ORF">HCU67_02235</name>
</gene>
<feature type="domain" description="TonB-dependent receptor plug" evidence="12">
    <location>
        <begin position="115"/>
        <end position="220"/>
    </location>
</feature>
<proteinExistence type="inferred from homology"/>
<sequence>MMSHFLKRCGVILAFFISANSVAQTISGKVSDDTGPLPGASIVEKGTTNGTQTDFDGNFVLDLSNSNATLVVSYIGYSSQEITLNGNTQFNIILETDSQSLDEVVIIGYGQTQNKRTVSQAVNTISSNRIAALPVARPESALQGTAPGIVVVQNSGAPGSPLTIRLRGTATPGNSQPLFLVDGIQVPNIDFVNPSDIQSISTLKDAAASAIYGARAANGVVLVETKKGRRNTDKITVSIDGYTGFQDRVNTPDLMNTSQYVEYYNQYQTRVGGNTIAAADIPRLPNTNWYDVLYDNSSPKSFLNASVQGGGEKSNFLVSGSIFDQQGLIGGDAGKSGFERKTLNLNFGTEVVKNVNLNIGANLIRNTRQRLPGENDDTVGAGNPFNQLASLLPLFPVLDDAGNPFDVSAQNGPADVNGIAIPKINGPFNPIIPIEYSTIEDISDIKLFNIGASWNIMSDLTFNLGASYFENLTNTKSFQEAFDFRGDTVPNGVASLGTGTNQLDETQSNSRWSQIDATLTHKFDGLPDAHNLEMIVGTSFYERKFETFSRQAQGLLVNNFGDANFAQVGDQTNIITPFPDFSTKERLIAYFGRALYNYKEKYLFSASLRADASSKFGPGNRTGYFPSLSAGWVLSEEDWFGNNLFDLFKIRGSWGISGVDNIADDQYRATFSANSGSVISNQFIVGLNQNVLPNQDIKWEETTQANIGLDANLLNNSLGITLDYYTNTTNDILLNVGGSTAIGIPLAAQNVGEVKNSGFEALISYRKKYGSGFGWNANFNIAFNDNEVKDLGGLSALTSGTTLVFASPVSATSEGESIASFFGFKSNGVDSDGELIFEDLNGDGTINADDRQIIGNPLPDFTYGFNFGANYKGFDFSTFFYGSQGNDIFDATVRNDFAFSNRPASYLNNGIINVLGNVNESATLGEVSDFYVKDGSFLRLRTITLGYSIPDKFISNIGLSRARFYLTGENLFVITDYDGADPEIGQQNAANSLDIGIDRGFYPAPKTILFGFQLQF</sequence>
<dbReference type="PROSITE" id="PS52016">
    <property type="entry name" value="TONB_DEPENDENT_REC_3"/>
    <property type="match status" value="1"/>
</dbReference>
<comment type="caution">
    <text evidence="13">The sequence shown here is derived from an EMBL/GenBank/DDBJ whole genome shotgun (WGS) entry which is preliminary data.</text>
</comment>
<keyword evidence="6 8" id="KW-0472">Membrane</keyword>
<evidence type="ECO:0000256" key="4">
    <source>
        <dbReference type="ARBA" id="ARBA00022692"/>
    </source>
</evidence>